<dbReference type="AlphaFoldDB" id="A0A2J0KTA1"/>
<dbReference type="GO" id="GO:0005886">
    <property type="term" value="C:plasma membrane"/>
    <property type="evidence" value="ECO:0007669"/>
    <property type="project" value="UniProtKB-SubCell"/>
</dbReference>
<evidence type="ECO:0000256" key="2">
    <source>
        <dbReference type="ARBA" id="ARBA00022448"/>
    </source>
</evidence>
<dbReference type="InterPro" id="IPR050616">
    <property type="entry name" value="CPA3_Na-H_Antiporter_A"/>
</dbReference>
<feature type="domain" description="MrpA C-terminal/MbhD" evidence="8">
    <location>
        <begin position="10"/>
        <end position="68"/>
    </location>
</feature>
<evidence type="ECO:0000256" key="1">
    <source>
        <dbReference type="ARBA" id="ARBA00004651"/>
    </source>
</evidence>
<proteinExistence type="predicted"/>
<gene>
    <name evidence="10" type="ORF">COS99_03980</name>
</gene>
<keyword evidence="6 7" id="KW-0472">Membrane</keyword>
<feature type="transmembrane region" description="Helical" evidence="7">
    <location>
        <begin position="82"/>
        <end position="101"/>
    </location>
</feature>
<evidence type="ECO:0000259" key="8">
    <source>
        <dbReference type="Pfam" id="PF13244"/>
    </source>
</evidence>
<organism evidence="10 11">
    <name type="scientific">Candidatus Aquitaenariimonas noxiae</name>
    <dbReference type="NCBI Taxonomy" id="1974741"/>
    <lineage>
        <taxon>Bacteria</taxon>
        <taxon>Pseudomonadati</taxon>
        <taxon>Candidatus Omnitrophota</taxon>
        <taxon>Candidatus Aquitaenariimonas</taxon>
    </lineage>
</organism>
<evidence type="ECO:0000256" key="4">
    <source>
        <dbReference type="ARBA" id="ARBA00022692"/>
    </source>
</evidence>
<feature type="domain" description="MrpA C-terminal/MbhE" evidence="9">
    <location>
        <begin position="116"/>
        <end position="167"/>
    </location>
</feature>
<evidence type="ECO:0000256" key="6">
    <source>
        <dbReference type="ARBA" id="ARBA00023136"/>
    </source>
</evidence>
<evidence type="ECO:0000256" key="3">
    <source>
        <dbReference type="ARBA" id="ARBA00022475"/>
    </source>
</evidence>
<keyword evidence="4 7" id="KW-0812">Transmembrane</keyword>
<keyword evidence="3" id="KW-1003">Cell membrane</keyword>
<evidence type="ECO:0000259" key="9">
    <source>
        <dbReference type="Pfam" id="PF20501"/>
    </source>
</evidence>
<dbReference type="EMBL" id="PEWV01000037">
    <property type="protein sequence ID" value="PIU41728.1"/>
    <property type="molecule type" value="Genomic_DNA"/>
</dbReference>
<feature type="transmembrane region" description="Helical" evidence="7">
    <location>
        <begin position="28"/>
        <end position="45"/>
    </location>
</feature>
<comment type="caution">
    <text evidence="10">The sequence shown here is derived from an EMBL/GenBank/DDBJ whole genome shotgun (WGS) entry which is preliminary data.</text>
</comment>
<evidence type="ECO:0000313" key="11">
    <source>
        <dbReference type="Proteomes" id="UP000230052"/>
    </source>
</evidence>
<dbReference type="InterPro" id="IPR046806">
    <property type="entry name" value="MrpA_C/MbhE"/>
</dbReference>
<evidence type="ECO:0000256" key="7">
    <source>
        <dbReference type="SAM" id="Phobius"/>
    </source>
</evidence>
<evidence type="ECO:0000313" key="10">
    <source>
        <dbReference type="EMBL" id="PIU41728.1"/>
    </source>
</evidence>
<name>A0A2J0KTA1_9BACT</name>
<dbReference type="Proteomes" id="UP000230052">
    <property type="component" value="Unassembled WGS sequence"/>
</dbReference>
<comment type="subcellular location">
    <subcellularLocation>
        <location evidence="1">Cell membrane</location>
        <topology evidence="1">Multi-pass membrane protein</topology>
    </subcellularLocation>
</comment>
<feature type="transmembrane region" description="Helical" evidence="7">
    <location>
        <begin position="52"/>
        <end position="70"/>
    </location>
</feature>
<reference evidence="10 11" key="1">
    <citation type="submission" date="2017-09" db="EMBL/GenBank/DDBJ databases">
        <title>Depth-based differentiation of microbial function through sediment-hosted aquifers and enrichment of novel symbionts in the deep terrestrial subsurface.</title>
        <authorList>
            <person name="Probst A.J."/>
            <person name="Ladd B."/>
            <person name="Jarett J.K."/>
            <person name="Geller-Mcgrath D.E."/>
            <person name="Sieber C.M."/>
            <person name="Emerson J.B."/>
            <person name="Anantharaman K."/>
            <person name="Thomas B.C."/>
            <person name="Malmstrom R."/>
            <person name="Stieglmeier M."/>
            <person name="Klingl A."/>
            <person name="Woyke T."/>
            <person name="Ryan C.M."/>
            <person name="Banfield J.F."/>
        </authorList>
    </citation>
    <scope>NUCLEOTIDE SEQUENCE [LARGE SCALE GENOMIC DNA]</scope>
    <source>
        <strain evidence="10">CG07_land_8_20_14_0_80_42_15</strain>
    </source>
</reference>
<dbReference type="InterPro" id="IPR025383">
    <property type="entry name" value="MrpA_C/MbhD"/>
</dbReference>
<dbReference type="Pfam" id="PF20501">
    <property type="entry name" value="MbhE"/>
    <property type="match status" value="1"/>
</dbReference>
<protein>
    <submittedName>
        <fullName evidence="10">Uncharacterized protein</fullName>
    </submittedName>
</protein>
<dbReference type="PANTHER" id="PTHR43373">
    <property type="entry name" value="NA(+)/H(+) ANTIPORTER SUBUNIT"/>
    <property type="match status" value="1"/>
</dbReference>
<dbReference type="Pfam" id="PF13244">
    <property type="entry name" value="MbhD"/>
    <property type="match status" value="1"/>
</dbReference>
<sequence length="182" mass="19751">MMQIYLLLGAMIVVAILAVELKDLLSSIVALGAVGLLLCIAFITLKAPDVAITQLVVEILCLIILIRATLKRDLPFSTTGRWFLNTLIAVIFISVFLLVAAKCLKDLPQFGYPIMRVAGTYLKEGMTKTGAANIVSSIELDYRAYDTLGEATVLFATVIGILAIVRKSGVKKEGEEDSEENE</sequence>
<keyword evidence="5 7" id="KW-1133">Transmembrane helix</keyword>
<dbReference type="PANTHER" id="PTHR43373:SF1">
    <property type="entry name" value="NA(+)_H(+) ANTIPORTER SUBUNIT A"/>
    <property type="match status" value="1"/>
</dbReference>
<accession>A0A2J0KTA1</accession>
<keyword evidence="2" id="KW-0813">Transport</keyword>
<evidence type="ECO:0000256" key="5">
    <source>
        <dbReference type="ARBA" id="ARBA00022989"/>
    </source>
</evidence>